<evidence type="ECO:0000259" key="2">
    <source>
        <dbReference type="Pfam" id="PF00582"/>
    </source>
</evidence>
<dbReference type="RefSeq" id="WP_181051844.1">
    <property type="nucleotide sequence ID" value="NZ_JACDXJ010000001.1"/>
</dbReference>
<dbReference type="CDD" id="cd00293">
    <property type="entry name" value="USP-like"/>
    <property type="match status" value="1"/>
</dbReference>
<protein>
    <submittedName>
        <fullName evidence="3">Universal stress protein</fullName>
    </submittedName>
</protein>
<dbReference type="Gene3D" id="3.40.50.12370">
    <property type="match status" value="1"/>
</dbReference>
<dbReference type="PANTHER" id="PTHR46268">
    <property type="entry name" value="STRESS RESPONSE PROTEIN NHAX"/>
    <property type="match status" value="1"/>
</dbReference>
<dbReference type="Proteomes" id="UP000572984">
    <property type="component" value="Unassembled WGS sequence"/>
</dbReference>
<dbReference type="PRINTS" id="PR01438">
    <property type="entry name" value="UNVRSLSTRESS"/>
</dbReference>
<dbReference type="InterPro" id="IPR006015">
    <property type="entry name" value="Universal_stress_UspA"/>
</dbReference>
<proteinExistence type="inferred from homology"/>
<dbReference type="InterPro" id="IPR006016">
    <property type="entry name" value="UspA"/>
</dbReference>
<dbReference type="EMBL" id="JACDXJ010000001">
    <property type="protein sequence ID" value="MBA1156269.1"/>
    <property type="molecule type" value="Genomic_DNA"/>
</dbReference>
<organism evidence="3 4">
    <name type="scientific">Microvirga mediterraneensis</name>
    <dbReference type="NCBI Taxonomy" id="2754695"/>
    <lineage>
        <taxon>Bacteria</taxon>
        <taxon>Pseudomonadati</taxon>
        <taxon>Pseudomonadota</taxon>
        <taxon>Alphaproteobacteria</taxon>
        <taxon>Hyphomicrobiales</taxon>
        <taxon>Methylobacteriaceae</taxon>
        <taxon>Microvirga</taxon>
    </lineage>
</organism>
<dbReference type="PANTHER" id="PTHR46268:SF15">
    <property type="entry name" value="UNIVERSAL STRESS PROTEIN HP_0031"/>
    <property type="match status" value="1"/>
</dbReference>
<accession>A0A838BMF9</accession>
<dbReference type="AlphaFoldDB" id="A0A838BMF9"/>
<evidence type="ECO:0000313" key="3">
    <source>
        <dbReference type="EMBL" id="MBA1156269.1"/>
    </source>
</evidence>
<comment type="similarity">
    <text evidence="1">Belongs to the universal stress protein A family.</text>
</comment>
<gene>
    <name evidence="3" type="ORF">H0S73_09035</name>
</gene>
<keyword evidence="4" id="KW-1185">Reference proteome</keyword>
<evidence type="ECO:0000313" key="4">
    <source>
        <dbReference type="Proteomes" id="UP000572984"/>
    </source>
</evidence>
<dbReference type="Pfam" id="PF00582">
    <property type="entry name" value="Usp"/>
    <property type="match status" value="1"/>
</dbReference>
<sequence length="280" mass="29818">MIQNIRSILIGITEEGDAEERSSALPYGLSLARQANAHVTVQAASLKLTLTHAFVSTFAEGLVAAENRRLNALAHAAAESSQRAAAATGITCTTQAPQLAYPDLIRSFTSLARTHDLTILDLERISLAVDRGLIEAVLMESGRPLIVVPEGRESFGGDRIIVAWDGSAKAARALNDAMPFLRTASQVELISVTGEKDLAHTVPGAEIAPHLARHGVAVNVLALPAVQGDVAETLRNHAHLTRADMIVMGAYVHSRLREMVLGGTTQSLLEDAPVPLFLSY</sequence>
<comment type="caution">
    <text evidence="3">The sequence shown here is derived from an EMBL/GenBank/DDBJ whole genome shotgun (WGS) entry which is preliminary data.</text>
</comment>
<evidence type="ECO:0000256" key="1">
    <source>
        <dbReference type="ARBA" id="ARBA00008791"/>
    </source>
</evidence>
<feature type="domain" description="UspA" evidence="2">
    <location>
        <begin position="158"/>
        <end position="276"/>
    </location>
</feature>
<name>A0A838BMF9_9HYPH</name>
<reference evidence="3 4" key="1">
    <citation type="submission" date="2020-07" db="EMBL/GenBank/DDBJ databases">
        <title>Draft genome and description of Microvirga mediterraneensis Marseille-Q2068 sp. nov.</title>
        <authorList>
            <person name="Boxberger M."/>
        </authorList>
    </citation>
    <scope>NUCLEOTIDE SEQUENCE [LARGE SCALE GENOMIC DNA]</scope>
    <source>
        <strain evidence="3 4">Marseille-Q2068</strain>
    </source>
</reference>
<dbReference type="SUPFAM" id="SSF52402">
    <property type="entry name" value="Adenine nucleotide alpha hydrolases-like"/>
    <property type="match status" value="1"/>
</dbReference>